<name>A0A8S5V7S8_9CAUD</name>
<accession>A0A8S5V7S8</accession>
<evidence type="ECO:0000313" key="1">
    <source>
        <dbReference type="EMBL" id="DAG02802.1"/>
    </source>
</evidence>
<proteinExistence type="predicted"/>
<organism evidence="1">
    <name type="scientific">Siphoviridae sp. ctHn727</name>
    <dbReference type="NCBI Taxonomy" id="2825425"/>
    <lineage>
        <taxon>Viruses</taxon>
        <taxon>Duplodnaviria</taxon>
        <taxon>Heunggongvirae</taxon>
        <taxon>Uroviricota</taxon>
        <taxon>Caudoviricetes</taxon>
    </lineage>
</organism>
<protein>
    <submittedName>
        <fullName evidence="1">LAMBDA REPRESSOR (TRIPLE MUTANT)/DNA COMPLEX-DNA COMPLEX, DOUBLE HELIX, TRANSCRIPTION-DNA.1A</fullName>
    </submittedName>
</protein>
<dbReference type="EMBL" id="BK016215">
    <property type="protein sequence ID" value="DAG02802.1"/>
    <property type="molecule type" value="Genomic_DNA"/>
</dbReference>
<reference evidence="1" key="1">
    <citation type="journal article" date="2021" name="Proc. Natl. Acad. Sci. U.S.A.">
        <title>A Catalog of Tens of Thousands of Viruses from Human Metagenomes Reveals Hidden Associations with Chronic Diseases.</title>
        <authorList>
            <person name="Tisza M.J."/>
            <person name="Buck C.B."/>
        </authorList>
    </citation>
    <scope>NUCLEOTIDE SEQUENCE</scope>
    <source>
        <strain evidence="1">CtHn727</strain>
    </source>
</reference>
<sequence length="66" mass="7676">MFPNLKAEMARKNVTISDLARAIHRTDRSVRDKVSGKGDFSWSEINTIRDQFFHGQSIEYLFSKID</sequence>